<dbReference type="Gene3D" id="1.10.357.10">
    <property type="entry name" value="Tetracycline Repressor, domain 2"/>
    <property type="match status" value="1"/>
</dbReference>
<evidence type="ECO:0000256" key="5">
    <source>
        <dbReference type="PROSITE-ProRule" id="PRU00335"/>
    </source>
</evidence>
<comment type="caution">
    <text evidence="8">The sequence shown here is derived from an EMBL/GenBank/DDBJ whole genome shotgun (WGS) entry which is preliminary data.</text>
</comment>
<proteinExistence type="predicted"/>
<organism evidence="8 9">
    <name type="scientific">Amycolatopsis roodepoortensis</name>
    <dbReference type="NCBI Taxonomy" id="700274"/>
    <lineage>
        <taxon>Bacteria</taxon>
        <taxon>Bacillati</taxon>
        <taxon>Actinomycetota</taxon>
        <taxon>Actinomycetes</taxon>
        <taxon>Pseudonocardiales</taxon>
        <taxon>Pseudonocardiaceae</taxon>
        <taxon>Amycolatopsis</taxon>
    </lineage>
</organism>
<dbReference type="InterPro" id="IPR036271">
    <property type="entry name" value="Tet_transcr_reg_TetR-rel_C_sf"/>
</dbReference>
<dbReference type="InterPro" id="IPR009057">
    <property type="entry name" value="Homeodomain-like_sf"/>
</dbReference>
<feature type="region of interest" description="Disordered" evidence="6">
    <location>
        <begin position="1"/>
        <end position="29"/>
    </location>
</feature>
<evidence type="ECO:0000259" key="7">
    <source>
        <dbReference type="PROSITE" id="PS50977"/>
    </source>
</evidence>
<evidence type="ECO:0000256" key="3">
    <source>
        <dbReference type="ARBA" id="ARBA00023125"/>
    </source>
</evidence>
<dbReference type="InterPro" id="IPR039538">
    <property type="entry name" value="BetI_C"/>
</dbReference>
<sequence>MTPSGARAQDRQEQHFMSLPAERPTTRGEAAGAASRAAVVRVATELFSATGYRGTSIATVARTAGLSQSGLLHHFPSKTALLTAVLEARDAEDTRFLRQDGDRMPLGWAAFAALEALVARNTTRPELVGLFVRVTAEATDPRHPAHEWTRSHYTTVTRWLTEAIHSGQNAGEIRADAPVATLVRTTIAVLDGLQQQWMLDPGTVSMTVEFGAFVDAVKHRWATRR</sequence>
<dbReference type="EMBL" id="JADBEJ010000001">
    <property type="protein sequence ID" value="MBE1574277.1"/>
    <property type="molecule type" value="Genomic_DNA"/>
</dbReference>
<evidence type="ECO:0000256" key="2">
    <source>
        <dbReference type="ARBA" id="ARBA00023015"/>
    </source>
</evidence>
<dbReference type="Pfam" id="PF13977">
    <property type="entry name" value="TetR_C_6"/>
    <property type="match status" value="1"/>
</dbReference>
<evidence type="ECO:0000313" key="8">
    <source>
        <dbReference type="EMBL" id="MBE1574277.1"/>
    </source>
</evidence>
<dbReference type="SUPFAM" id="SSF48498">
    <property type="entry name" value="Tetracyclin repressor-like, C-terminal domain"/>
    <property type="match status" value="1"/>
</dbReference>
<dbReference type="PRINTS" id="PR00455">
    <property type="entry name" value="HTHTETR"/>
</dbReference>
<feature type="domain" description="HTH tetR-type" evidence="7">
    <location>
        <begin position="33"/>
        <end position="93"/>
    </location>
</feature>
<evidence type="ECO:0000256" key="4">
    <source>
        <dbReference type="ARBA" id="ARBA00023163"/>
    </source>
</evidence>
<name>A0ABR9L0Y1_9PSEU</name>
<protein>
    <submittedName>
        <fullName evidence="8">AcrR family transcriptional regulator</fullName>
    </submittedName>
</protein>
<feature type="DNA-binding region" description="H-T-H motif" evidence="5">
    <location>
        <begin position="56"/>
        <end position="75"/>
    </location>
</feature>
<evidence type="ECO:0000313" key="9">
    <source>
        <dbReference type="Proteomes" id="UP000656548"/>
    </source>
</evidence>
<dbReference type="Proteomes" id="UP000656548">
    <property type="component" value="Unassembled WGS sequence"/>
</dbReference>
<evidence type="ECO:0000256" key="1">
    <source>
        <dbReference type="ARBA" id="ARBA00022491"/>
    </source>
</evidence>
<dbReference type="InterPro" id="IPR001647">
    <property type="entry name" value="HTH_TetR"/>
</dbReference>
<dbReference type="PROSITE" id="PS50977">
    <property type="entry name" value="HTH_TETR_2"/>
    <property type="match status" value="1"/>
</dbReference>
<keyword evidence="4" id="KW-0804">Transcription</keyword>
<accession>A0ABR9L0Y1</accession>
<keyword evidence="1" id="KW-0678">Repressor</keyword>
<dbReference type="Pfam" id="PF00440">
    <property type="entry name" value="TetR_N"/>
    <property type="match status" value="1"/>
</dbReference>
<keyword evidence="2" id="KW-0805">Transcription regulation</keyword>
<evidence type="ECO:0000256" key="6">
    <source>
        <dbReference type="SAM" id="MobiDB-lite"/>
    </source>
</evidence>
<reference evidence="8 9" key="1">
    <citation type="submission" date="2020-10" db="EMBL/GenBank/DDBJ databases">
        <title>Sequencing the genomes of 1000 actinobacteria strains.</title>
        <authorList>
            <person name="Klenk H.-P."/>
        </authorList>
    </citation>
    <scope>NUCLEOTIDE SEQUENCE [LARGE SCALE GENOMIC DNA]</scope>
    <source>
        <strain evidence="8 9">DSM 46661</strain>
    </source>
</reference>
<dbReference type="SUPFAM" id="SSF46689">
    <property type="entry name" value="Homeodomain-like"/>
    <property type="match status" value="1"/>
</dbReference>
<dbReference type="RefSeq" id="WP_318780541.1">
    <property type="nucleotide sequence ID" value="NZ_JADBEJ010000001.1"/>
</dbReference>
<dbReference type="PANTHER" id="PTHR47506">
    <property type="entry name" value="TRANSCRIPTIONAL REGULATORY PROTEIN"/>
    <property type="match status" value="1"/>
</dbReference>
<gene>
    <name evidence="8" type="ORF">H4W30_001306</name>
</gene>
<dbReference type="PANTHER" id="PTHR47506:SF1">
    <property type="entry name" value="HTH-TYPE TRANSCRIPTIONAL REGULATOR YJDC"/>
    <property type="match status" value="1"/>
</dbReference>
<keyword evidence="3 5" id="KW-0238">DNA-binding</keyword>
<keyword evidence="9" id="KW-1185">Reference proteome</keyword>